<name>A0A857JAM0_9BURK</name>
<dbReference type="InterPro" id="IPR010982">
    <property type="entry name" value="Lambda_DNA-bd_dom_sf"/>
</dbReference>
<organism evidence="4 5">
    <name type="scientific">Xylophilus rhododendri</name>
    <dbReference type="NCBI Taxonomy" id="2697032"/>
    <lineage>
        <taxon>Bacteria</taxon>
        <taxon>Pseudomonadati</taxon>
        <taxon>Pseudomonadota</taxon>
        <taxon>Betaproteobacteria</taxon>
        <taxon>Burkholderiales</taxon>
        <taxon>Xylophilus</taxon>
    </lineage>
</organism>
<dbReference type="KEGG" id="xyk:GT347_23950"/>
<dbReference type="Gene3D" id="1.10.260.40">
    <property type="entry name" value="lambda repressor-like DNA-binding domains"/>
    <property type="match status" value="1"/>
</dbReference>
<protein>
    <submittedName>
        <fullName evidence="4">DUF4115 domain-containing protein</fullName>
    </submittedName>
</protein>
<feature type="domain" description="Cytoskeleton protein RodZ-like C-terminal" evidence="3">
    <location>
        <begin position="242"/>
        <end position="312"/>
    </location>
</feature>
<evidence type="ECO:0000313" key="5">
    <source>
        <dbReference type="Proteomes" id="UP000464787"/>
    </source>
</evidence>
<keyword evidence="2" id="KW-0472">Membrane</keyword>
<dbReference type="PANTHER" id="PTHR34475">
    <property type="match status" value="1"/>
</dbReference>
<keyword evidence="5" id="KW-1185">Reference proteome</keyword>
<dbReference type="InterPro" id="IPR025194">
    <property type="entry name" value="RodZ-like_C"/>
</dbReference>
<feature type="transmembrane region" description="Helical" evidence="2">
    <location>
        <begin position="123"/>
        <end position="143"/>
    </location>
</feature>
<dbReference type="RefSeq" id="WP_160554577.1">
    <property type="nucleotide sequence ID" value="NZ_CP047650.1"/>
</dbReference>
<gene>
    <name evidence="4" type="ORF">GT347_23950</name>
</gene>
<evidence type="ECO:0000259" key="3">
    <source>
        <dbReference type="Pfam" id="PF13464"/>
    </source>
</evidence>
<dbReference type="GO" id="GO:0003677">
    <property type="term" value="F:DNA binding"/>
    <property type="evidence" value="ECO:0007669"/>
    <property type="project" value="InterPro"/>
</dbReference>
<evidence type="ECO:0000256" key="2">
    <source>
        <dbReference type="SAM" id="Phobius"/>
    </source>
</evidence>
<dbReference type="PANTHER" id="PTHR34475:SF1">
    <property type="entry name" value="CYTOSKELETON PROTEIN RODZ"/>
    <property type="match status" value="1"/>
</dbReference>
<reference evidence="4 5" key="1">
    <citation type="submission" date="2020-01" db="EMBL/GenBank/DDBJ databases">
        <title>Genome sequencing of strain KACC 21265.</title>
        <authorList>
            <person name="Heo J."/>
            <person name="Kim S.-J."/>
            <person name="Kim J.-S."/>
            <person name="Hong S.-B."/>
            <person name="Kwon S.-W."/>
        </authorList>
    </citation>
    <scope>NUCLEOTIDE SEQUENCE [LARGE SCALE GENOMIC DNA]</scope>
    <source>
        <strain evidence="4 5">KACC 21265</strain>
    </source>
</reference>
<evidence type="ECO:0000256" key="1">
    <source>
        <dbReference type="SAM" id="MobiDB-lite"/>
    </source>
</evidence>
<dbReference type="Proteomes" id="UP000464787">
    <property type="component" value="Chromosome"/>
</dbReference>
<dbReference type="EMBL" id="CP047650">
    <property type="protein sequence ID" value="QHJ00768.1"/>
    <property type="molecule type" value="Genomic_DNA"/>
</dbReference>
<proteinExistence type="predicted"/>
<dbReference type="Pfam" id="PF13464">
    <property type="entry name" value="RodZ_C"/>
    <property type="match status" value="1"/>
</dbReference>
<feature type="compositionally biased region" description="Low complexity" evidence="1">
    <location>
        <begin position="171"/>
        <end position="190"/>
    </location>
</feature>
<accession>A0A857JAM0</accession>
<dbReference type="Pfam" id="PF13413">
    <property type="entry name" value="HTH_25"/>
    <property type="match status" value="1"/>
</dbReference>
<dbReference type="AlphaFoldDB" id="A0A857JAM0"/>
<sequence>MSETDQPRPAGPGAGALLRDARERAGMHIASLAVMLKVPVSRLEALEADRYDLLPDPPFVRALAGGVCRALKLDPAPVLALLPQKLPPRLGADVKRTDGATFRTAKAAPASLAGLRSGLRHPAVWLVVLILVAAAVLLLVPAGRLDAWTQMVLGPRGEPAVPAPVGGVTDVTPPSSEPPVAAVAPEGPESMRGQAGTTVDAAPAPQAAAPAAAPVLQASPALPATAPAAAAAAVAADGLVNFNATAASWVRVSDSRGATVFEKVLQPGTAQSVGGTPPLTVVVGNAGATAVQVRGQALDLVPITRNNVARFEVK</sequence>
<feature type="region of interest" description="Disordered" evidence="1">
    <location>
        <begin position="171"/>
        <end position="197"/>
    </location>
</feature>
<keyword evidence="2" id="KW-1133">Transmembrane helix</keyword>
<evidence type="ECO:0000313" key="4">
    <source>
        <dbReference type="EMBL" id="QHJ00768.1"/>
    </source>
</evidence>
<dbReference type="InterPro" id="IPR050400">
    <property type="entry name" value="Bact_Cytoskel_RodZ"/>
</dbReference>
<keyword evidence="2" id="KW-0812">Transmembrane</keyword>